<keyword evidence="4 7" id="KW-0472">Membrane</keyword>
<keyword evidence="2 7" id="KW-0812">Transmembrane</keyword>
<accession>A0ABR3ZWI5</accession>
<comment type="subcellular location">
    <subcellularLocation>
        <location evidence="1">Membrane</location>
        <topology evidence="1">Multi-pass membrane protein</topology>
    </subcellularLocation>
</comment>
<proteinExistence type="inferred from homology"/>
<organism evidence="9 10">
    <name type="scientific">Stereocaulon virgatum</name>
    <dbReference type="NCBI Taxonomy" id="373712"/>
    <lineage>
        <taxon>Eukaryota</taxon>
        <taxon>Fungi</taxon>
        <taxon>Dikarya</taxon>
        <taxon>Ascomycota</taxon>
        <taxon>Pezizomycotina</taxon>
        <taxon>Lecanoromycetes</taxon>
        <taxon>OSLEUM clade</taxon>
        <taxon>Lecanoromycetidae</taxon>
        <taxon>Lecanorales</taxon>
        <taxon>Lecanorineae</taxon>
        <taxon>Stereocaulaceae</taxon>
        <taxon>Stereocaulon</taxon>
    </lineage>
</organism>
<feature type="transmembrane region" description="Helical" evidence="7">
    <location>
        <begin position="174"/>
        <end position="196"/>
    </location>
</feature>
<comment type="caution">
    <text evidence="9">The sequence shown here is derived from an EMBL/GenBank/DDBJ whole genome shotgun (WGS) entry which is preliminary data.</text>
</comment>
<comment type="similarity">
    <text evidence="5">Belongs to the SAT4 family.</text>
</comment>
<feature type="compositionally biased region" description="Basic and acidic residues" evidence="6">
    <location>
        <begin position="279"/>
        <end position="296"/>
    </location>
</feature>
<evidence type="ECO:0000256" key="4">
    <source>
        <dbReference type="ARBA" id="ARBA00023136"/>
    </source>
</evidence>
<feature type="compositionally biased region" description="Polar residues" evidence="6">
    <location>
        <begin position="344"/>
        <end position="354"/>
    </location>
</feature>
<evidence type="ECO:0000256" key="5">
    <source>
        <dbReference type="ARBA" id="ARBA00038359"/>
    </source>
</evidence>
<evidence type="ECO:0000256" key="2">
    <source>
        <dbReference type="ARBA" id="ARBA00022692"/>
    </source>
</evidence>
<keyword evidence="3 7" id="KW-1133">Transmembrane helix</keyword>
<dbReference type="InterPro" id="IPR049326">
    <property type="entry name" value="Rhodopsin_dom_fungi"/>
</dbReference>
<dbReference type="EMBL" id="JBEFKJ010000035">
    <property type="protein sequence ID" value="KAL2037970.1"/>
    <property type="molecule type" value="Genomic_DNA"/>
</dbReference>
<gene>
    <name evidence="9" type="ORF">N7G274_009189</name>
</gene>
<dbReference type="PANTHER" id="PTHR33048">
    <property type="entry name" value="PTH11-LIKE INTEGRAL MEMBRANE PROTEIN (AFU_ORTHOLOGUE AFUA_5G11245)"/>
    <property type="match status" value="1"/>
</dbReference>
<feature type="transmembrane region" description="Helical" evidence="7">
    <location>
        <begin position="12"/>
        <end position="28"/>
    </location>
</feature>
<evidence type="ECO:0000313" key="9">
    <source>
        <dbReference type="EMBL" id="KAL2037970.1"/>
    </source>
</evidence>
<dbReference type="InterPro" id="IPR052337">
    <property type="entry name" value="SAT4-like"/>
</dbReference>
<feature type="transmembrane region" description="Helical" evidence="7">
    <location>
        <begin position="99"/>
        <end position="118"/>
    </location>
</feature>
<evidence type="ECO:0000256" key="1">
    <source>
        <dbReference type="ARBA" id="ARBA00004141"/>
    </source>
</evidence>
<dbReference type="PANTHER" id="PTHR33048:SF162">
    <property type="entry name" value="SATRATOXIN BIOSYNTHESIS SC1 CLUSTER PROTEIN 4"/>
    <property type="match status" value="1"/>
</dbReference>
<evidence type="ECO:0000259" key="8">
    <source>
        <dbReference type="Pfam" id="PF20684"/>
    </source>
</evidence>
<feature type="domain" description="Rhodopsin" evidence="8">
    <location>
        <begin position="25"/>
        <end position="259"/>
    </location>
</feature>
<evidence type="ECO:0000256" key="7">
    <source>
        <dbReference type="SAM" id="Phobius"/>
    </source>
</evidence>
<feature type="transmembrane region" description="Helical" evidence="7">
    <location>
        <begin position="237"/>
        <end position="259"/>
    </location>
</feature>
<protein>
    <recommendedName>
        <fullName evidence="8">Rhodopsin domain-containing protein</fullName>
    </recommendedName>
</protein>
<evidence type="ECO:0000313" key="10">
    <source>
        <dbReference type="Proteomes" id="UP001590950"/>
    </source>
</evidence>
<name>A0ABR3ZWI5_9LECA</name>
<sequence>MSSGPNYTSVNWALTGIAVALTFGRYIIRYFNSRRLYWDDAVHLLALVILVTHGATNKLTLDSKARLRDVVKSKPKPSESYLLGLYEHNHRLSTVNNCFLYLVFWIVKASFLLFYRLLFQTSAAFKRGWWGVTAFTFLTFWIPIAGVLTTCAGAHSVAKYKICEGQTHGRVVKLEYSCVVNIVSDLAIMALPFWMLKDLKISLPQKMGLAFIFSLAIVCVALDIVRVAEAVKENQALYTIIEINFVVIISCLPTYRALLGMGQRRELSRPSASYHSKSRREGQSWESEGGDKHPLRDGATTDVNVGGNSIHVLKEFSVSSGSPAPWPLDSLDASSRPVTGAIPSVSQQGHSGDV</sequence>
<evidence type="ECO:0000256" key="3">
    <source>
        <dbReference type="ARBA" id="ARBA00022989"/>
    </source>
</evidence>
<keyword evidence="10" id="KW-1185">Reference proteome</keyword>
<dbReference type="Pfam" id="PF20684">
    <property type="entry name" value="Fung_rhodopsin"/>
    <property type="match status" value="1"/>
</dbReference>
<feature type="transmembrane region" description="Helical" evidence="7">
    <location>
        <begin position="130"/>
        <end position="154"/>
    </location>
</feature>
<feature type="transmembrane region" description="Helical" evidence="7">
    <location>
        <begin position="208"/>
        <end position="225"/>
    </location>
</feature>
<evidence type="ECO:0000256" key="6">
    <source>
        <dbReference type="SAM" id="MobiDB-lite"/>
    </source>
</evidence>
<feature type="region of interest" description="Disordered" evidence="6">
    <location>
        <begin position="327"/>
        <end position="354"/>
    </location>
</feature>
<dbReference type="Proteomes" id="UP001590950">
    <property type="component" value="Unassembled WGS sequence"/>
</dbReference>
<feature type="region of interest" description="Disordered" evidence="6">
    <location>
        <begin position="270"/>
        <end position="302"/>
    </location>
</feature>
<reference evidence="9 10" key="1">
    <citation type="submission" date="2024-09" db="EMBL/GenBank/DDBJ databases">
        <title>Rethinking Asexuality: The Enigmatic Case of Functional Sexual Genes in Lepraria (Stereocaulaceae).</title>
        <authorList>
            <person name="Doellman M."/>
            <person name="Sun Y."/>
            <person name="Barcenas-Pena A."/>
            <person name="Lumbsch H.T."/>
            <person name="Grewe F."/>
        </authorList>
    </citation>
    <scope>NUCLEOTIDE SEQUENCE [LARGE SCALE GENOMIC DNA]</scope>
    <source>
        <strain evidence="9 10">Mercado 3170</strain>
    </source>
</reference>